<name>A0ABT7EZ40_9RHOB</name>
<protein>
    <submittedName>
        <fullName evidence="1">Sulfotransferase domain-containing protein</fullName>
    </submittedName>
</protein>
<dbReference type="RefSeq" id="WP_284480417.1">
    <property type="nucleotide sequence ID" value="NZ_JASNJD010000004.1"/>
</dbReference>
<evidence type="ECO:0000313" key="2">
    <source>
        <dbReference type="Proteomes" id="UP001243757"/>
    </source>
</evidence>
<keyword evidence="2" id="KW-1185">Reference proteome</keyword>
<dbReference type="Gene3D" id="3.40.50.300">
    <property type="entry name" value="P-loop containing nucleotide triphosphate hydrolases"/>
    <property type="match status" value="1"/>
</dbReference>
<reference evidence="1 2" key="1">
    <citation type="submission" date="2023-05" db="EMBL/GenBank/DDBJ databases">
        <title>Pseudodonghicola sp. nov.</title>
        <authorList>
            <person name="Huang J."/>
        </authorList>
    </citation>
    <scope>NUCLEOTIDE SEQUENCE [LARGE SCALE GENOMIC DNA]</scope>
    <source>
        <strain evidence="1 2">IC7</strain>
    </source>
</reference>
<dbReference type="Proteomes" id="UP001243757">
    <property type="component" value="Unassembled WGS sequence"/>
</dbReference>
<proteinExistence type="predicted"/>
<dbReference type="InterPro" id="IPR027417">
    <property type="entry name" value="P-loop_NTPase"/>
</dbReference>
<gene>
    <name evidence="1" type="ORF">QO033_07940</name>
</gene>
<evidence type="ECO:0000313" key="1">
    <source>
        <dbReference type="EMBL" id="MDK3017605.1"/>
    </source>
</evidence>
<organism evidence="1 2">
    <name type="scientific">Pseudodonghicola flavimaris</name>
    <dbReference type="NCBI Taxonomy" id="3050036"/>
    <lineage>
        <taxon>Bacteria</taxon>
        <taxon>Pseudomonadati</taxon>
        <taxon>Pseudomonadota</taxon>
        <taxon>Alphaproteobacteria</taxon>
        <taxon>Rhodobacterales</taxon>
        <taxon>Paracoccaceae</taxon>
        <taxon>Pseudodonghicola</taxon>
    </lineage>
</organism>
<dbReference type="EMBL" id="JASNJD010000004">
    <property type="protein sequence ID" value="MDK3017605.1"/>
    <property type="molecule type" value="Genomic_DNA"/>
</dbReference>
<comment type="caution">
    <text evidence="1">The sequence shown here is derived from an EMBL/GenBank/DDBJ whole genome shotgun (WGS) entry which is preliminary data.</text>
</comment>
<sequence>MLIITSGAQKSATTAGFQLTSIMAAANYAFSQRIDSEEAFDQVLARRLFRSDKELTAAANEALKSGDATDDAVPVIIKTHGYLQDEVLKKVRVRDVLLVVSVRHPADVALALVDASENERHMENPRFKTYNIEETAASIAWYEKCLIRSLKGSPYIIEYERLFDDPTEIIVGMSNNFGLPVNEDVARSIVERYEENKSMYGEYNKGKPQRRFDELSDTEIRKIEALAPVMTELSKL</sequence>
<accession>A0ABT7EZ40</accession>
<dbReference type="SUPFAM" id="SSF52540">
    <property type="entry name" value="P-loop containing nucleoside triphosphate hydrolases"/>
    <property type="match status" value="1"/>
</dbReference>